<comment type="caution">
    <text evidence="1">The sequence shown here is derived from an EMBL/GenBank/DDBJ whole genome shotgun (WGS) entry which is preliminary data.</text>
</comment>
<name>A0ABP7KFV4_9MICO</name>
<dbReference type="PRINTS" id="PR00411">
    <property type="entry name" value="PNDRDTASEI"/>
</dbReference>
<gene>
    <name evidence="1" type="ORF">GCM10022381_18640</name>
</gene>
<dbReference type="InterPro" id="IPR036188">
    <property type="entry name" value="FAD/NAD-bd_sf"/>
</dbReference>
<dbReference type="SUPFAM" id="SSF51905">
    <property type="entry name" value="FAD/NAD(P)-binding domain"/>
    <property type="match status" value="1"/>
</dbReference>
<protein>
    <submittedName>
        <fullName evidence="1">NAD(P)/FAD-dependent oxidoreductase</fullName>
    </submittedName>
</protein>
<dbReference type="PRINTS" id="PR00368">
    <property type="entry name" value="FADPNR"/>
</dbReference>
<sequence>MIDANIVGSGPNGLAAAVVLARAGLSVRVYEAEDTIGGGVRTLELTEPGFRHDWGSAVHAMAFASPFFQHFAITERTAFVTPEISYGHALDNGRAGIAWRDLGRTSDGLGRDGAAWSRLLKPLVDNGQRVAEFVTSPMLPVPRHPLTALGFGLRALEQGSPLAGLRFRGDVAPAMLAGVYAHSIGRLPSLGTAAAGLMLATLAHSVGWPIPVGGSQVITDAMVSDIEAHGGVIETGHRIGSLAELPAARAVFFDTSARQLALLAGERLTPSYRRALGRFRMGNAASKVDFALSAPVPWASADLRRAPTVHVGGRYAEVAAAEAAVAQGKYARSPYVLVSQPSLFDVTRAPAGMHTLWAYAHVPAGSDRDMTEPITAQIERFAPGFRDVILASRATPATELEQADANFIGGDIATGSADFRQLLARPVLSSRPWRAAPGLYLCSAATPPGPGVHGMGGYHAARLALHEVFGLPVPSLAPNSPQSVS</sequence>
<dbReference type="PANTHER" id="PTHR10668">
    <property type="entry name" value="PHYTOENE DEHYDROGENASE"/>
    <property type="match status" value="1"/>
</dbReference>
<accession>A0ABP7KFV4</accession>
<evidence type="ECO:0000313" key="2">
    <source>
        <dbReference type="Proteomes" id="UP001501803"/>
    </source>
</evidence>
<dbReference type="EMBL" id="BAABCN010000003">
    <property type="protein sequence ID" value="GAA3876267.1"/>
    <property type="molecule type" value="Genomic_DNA"/>
</dbReference>
<dbReference type="Pfam" id="PF13450">
    <property type="entry name" value="NAD_binding_8"/>
    <property type="match status" value="1"/>
</dbReference>
<dbReference type="Gene3D" id="3.50.50.60">
    <property type="entry name" value="FAD/NAD(P)-binding domain"/>
    <property type="match status" value="1"/>
</dbReference>
<reference evidence="2" key="1">
    <citation type="journal article" date="2019" name="Int. J. Syst. Evol. Microbiol.">
        <title>The Global Catalogue of Microorganisms (GCM) 10K type strain sequencing project: providing services to taxonomists for standard genome sequencing and annotation.</title>
        <authorList>
            <consortium name="The Broad Institute Genomics Platform"/>
            <consortium name="The Broad Institute Genome Sequencing Center for Infectious Disease"/>
            <person name="Wu L."/>
            <person name="Ma J."/>
        </authorList>
    </citation>
    <scope>NUCLEOTIDE SEQUENCE [LARGE SCALE GENOMIC DNA]</scope>
    <source>
        <strain evidence="2">JCM 17021</strain>
    </source>
</reference>
<dbReference type="Proteomes" id="UP001501803">
    <property type="component" value="Unassembled WGS sequence"/>
</dbReference>
<evidence type="ECO:0000313" key="1">
    <source>
        <dbReference type="EMBL" id="GAA3876267.1"/>
    </source>
</evidence>
<dbReference type="RefSeq" id="WP_345065287.1">
    <property type="nucleotide sequence ID" value="NZ_BAABCN010000003.1"/>
</dbReference>
<keyword evidence="2" id="KW-1185">Reference proteome</keyword>
<dbReference type="PANTHER" id="PTHR10668:SF105">
    <property type="entry name" value="DEHYDROGENASE-RELATED"/>
    <property type="match status" value="1"/>
</dbReference>
<proteinExistence type="predicted"/>
<organism evidence="1 2">
    <name type="scientific">Leifsonia kafniensis</name>
    <dbReference type="NCBI Taxonomy" id="475957"/>
    <lineage>
        <taxon>Bacteria</taxon>
        <taxon>Bacillati</taxon>
        <taxon>Actinomycetota</taxon>
        <taxon>Actinomycetes</taxon>
        <taxon>Micrococcales</taxon>
        <taxon>Microbacteriaceae</taxon>
        <taxon>Leifsonia</taxon>
    </lineage>
</organism>